<gene>
    <name evidence="1" type="ORF">I6I38_15440</name>
</gene>
<dbReference type="RefSeq" id="WP_201895516.1">
    <property type="nucleotide sequence ID" value="NZ_CP068148.1"/>
</dbReference>
<protein>
    <submittedName>
        <fullName evidence="1">Uncharacterized protein</fullName>
    </submittedName>
</protein>
<sequence length="77" mass="8611">MHKPNQIPNIAENYSARIMLTIENGKVTNERMIGDGEILATLDTFIELAQRAGWHITPNHCEVTTNHDVNKEVANVA</sequence>
<name>A0ABX7D065_SERLI</name>
<organism evidence="1 2">
    <name type="scientific">Serratia liquefaciens</name>
    <dbReference type="NCBI Taxonomy" id="614"/>
    <lineage>
        <taxon>Bacteria</taxon>
        <taxon>Pseudomonadati</taxon>
        <taxon>Pseudomonadota</taxon>
        <taxon>Gammaproteobacteria</taxon>
        <taxon>Enterobacterales</taxon>
        <taxon>Yersiniaceae</taxon>
        <taxon>Serratia</taxon>
    </lineage>
</organism>
<reference evidence="1 2" key="1">
    <citation type="submission" date="2021-01" db="EMBL/GenBank/DDBJ databases">
        <title>FDA dAtabase for Regulatory Grade micrObial Sequences (FDA-ARGOS): Supporting development and validation of Infectious Disease Dx tests.</title>
        <authorList>
            <person name="Blissenbach B."/>
            <person name="Krut O."/>
            <person name="Tallon L."/>
            <person name="Sadzewicz L."/>
            <person name="Zhao X."/>
            <person name="Boylan J."/>
            <person name="Ott S."/>
            <person name="Bowen H."/>
            <person name="Vavikolanu K."/>
            <person name="Mehta A."/>
            <person name="Aluvathingal J."/>
            <person name="Nadendla S."/>
            <person name="Yan Y."/>
            <person name="Sichtig H."/>
        </authorList>
    </citation>
    <scope>NUCLEOTIDE SEQUENCE [LARGE SCALE GENOMIC DNA]</scope>
    <source>
        <strain evidence="1 2">FDAARGOS_1081</strain>
    </source>
</reference>
<keyword evidence="2" id="KW-1185">Reference proteome</keyword>
<proteinExistence type="predicted"/>
<evidence type="ECO:0000313" key="2">
    <source>
        <dbReference type="Proteomes" id="UP000595237"/>
    </source>
</evidence>
<dbReference type="EMBL" id="CP068148">
    <property type="protein sequence ID" value="QQU53726.1"/>
    <property type="molecule type" value="Genomic_DNA"/>
</dbReference>
<dbReference type="Proteomes" id="UP000595237">
    <property type="component" value="Chromosome"/>
</dbReference>
<accession>A0ABX7D065</accession>
<evidence type="ECO:0000313" key="1">
    <source>
        <dbReference type="EMBL" id="QQU53726.1"/>
    </source>
</evidence>